<evidence type="ECO:0000259" key="2">
    <source>
        <dbReference type="PROSITE" id="PS50994"/>
    </source>
</evidence>
<organism evidence="3 4">
    <name type="scientific">Alloalcanivorax xenomutans</name>
    <dbReference type="NCBI Taxonomy" id="1094342"/>
    <lineage>
        <taxon>Bacteria</taxon>
        <taxon>Pseudomonadati</taxon>
        <taxon>Pseudomonadota</taxon>
        <taxon>Gammaproteobacteria</taxon>
        <taxon>Oceanospirillales</taxon>
        <taxon>Alcanivoracaceae</taxon>
        <taxon>Alloalcanivorax</taxon>
    </lineage>
</organism>
<sequence>MPRYSAERKAAVLKKLLPPHNHSVASVATEEGISDATLYSWLKQCRVKGVPVPGYTQGDSEWSPDAKLAVVIETATLSEAELGAYCREKGLYPEQIQQWKAACLEGAGRQEDQEKAAQKQRKEDRKTIKQLKAEVRRKDKVVAETTSLLVLFKKARRLVQRRSRQRRGRLTPLDERARLIALFDEAVMGGASRYQAADIIDVSERTLKRWRSECGTVVEDQRPQAAQGRQPHQLTHEEKQTILNTCHRPEYQSLPPSQIVPLLADNGVYLASESSFYRVLKKHHQQHHRGRTKARRTVPAPTSFTATGPNQVWSWDISYCASVVRGQHWYLYLIMDIYSRKIIAWEVHETESGDLAKQLMERALLREKCWHQPPVLHSDNGAPMTSYTLKARLTELGMLMSYSRPRVSNDNPYSEALFRTVKYCPAWPTKGFTSLSAVREWMLVFERAYNEQHLHSGIQYVTPADRHRGVDRKRLERRKAVYESAKRRYPKRWSGSTRNWEVTGSVSLNPGKVQEIERNKKAA</sequence>
<dbReference type="PROSITE" id="PS50994">
    <property type="entry name" value="INTEGRASE"/>
    <property type="match status" value="1"/>
</dbReference>
<evidence type="ECO:0000256" key="1">
    <source>
        <dbReference type="ARBA" id="ARBA00009964"/>
    </source>
</evidence>
<reference evidence="3" key="1">
    <citation type="submission" date="2022-01" db="EMBL/GenBank/DDBJ databases">
        <authorList>
            <person name="Karlyshev A.V."/>
            <person name="Jaspars M."/>
        </authorList>
    </citation>
    <scope>NUCLEOTIDE SEQUENCE</scope>
    <source>
        <strain evidence="3">AGSA3-2</strain>
    </source>
</reference>
<dbReference type="Pfam" id="PF01527">
    <property type="entry name" value="HTH_Tnp_1"/>
    <property type="match status" value="1"/>
</dbReference>
<dbReference type="InterPro" id="IPR048020">
    <property type="entry name" value="Transpos_IS3"/>
</dbReference>
<dbReference type="GO" id="GO:0004803">
    <property type="term" value="F:transposase activity"/>
    <property type="evidence" value="ECO:0007669"/>
    <property type="project" value="InterPro"/>
</dbReference>
<comment type="caution">
    <text evidence="3">The sequence shown here is derived from an EMBL/GenBank/DDBJ whole genome shotgun (WGS) entry which is preliminary data.</text>
</comment>
<dbReference type="GO" id="GO:0015074">
    <property type="term" value="P:DNA integration"/>
    <property type="evidence" value="ECO:0007669"/>
    <property type="project" value="InterPro"/>
</dbReference>
<evidence type="ECO:0000313" key="3">
    <source>
        <dbReference type="EMBL" id="MCE7511406.1"/>
    </source>
</evidence>
<dbReference type="RefSeq" id="WP_233926273.1">
    <property type="nucleotide sequence ID" value="NZ_JAJVKT010000070.1"/>
</dbReference>
<dbReference type="SUPFAM" id="SSF46689">
    <property type="entry name" value="Homeodomain-like"/>
    <property type="match status" value="2"/>
</dbReference>
<dbReference type="PANTHER" id="PTHR46889:SF4">
    <property type="entry name" value="TRANSPOSASE INSO FOR INSERTION SEQUENCE ELEMENT IS911B-RELATED"/>
    <property type="match status" value="1"/>
</dbReference>
<feature type="domain" description="Integrase catalytic" evidence="2">
    <location>
        <begin position="305"/>
        <end position="471"/>
    </location>
</feature>
<name>A0A9Q3W8V8_9GAMM</name>
<keyword evidence="4" id="KW-1185">Reference proteome</keyword>
<proteinExistence type="inferred from homology"/>
<dbReference type="Pfam" id="PF00665">
    <property type="entry name" value="rve"/>
    <property type="match status" value="1"/>
</dbReference>
<dbReference type="NCBIfam" id="NF033516">
    <property type="entry name" value="transpos_IS3"/>
    <property type="match status" value="1"/>
</dbReference>
<accession>A0A9Q3W8V8</accession>
<dbReference type="InterPro" id="IPR012337">
    <property type="entry name" value="RNaseH-like_sf"/>
</dbReference>
<dbReference type="InterPro" id="IPR009057">
    <property type="entry name" value="Homeodomain-like_sf"/>
</dbReference>
<dbReference type="Proteomes" id="UP001107961">
    <property type="component" value="Unassembled WGS sequence"/>
</dbReference>
<dbReference type="InterPro" id="IPR002514">
    <property type="entry name" value="Transposase_8"/>
</dbReference>
<dbReference type="InterPro" id="IPR050900">
    <property type="entry name" value="Transposase_IS3/IS150/IS904"/>
</dbReference>
<dbReference type="Gene3D" id="3.30.420.10">
    <property type="entry name" value="Ribonuclease H-like superfamily/Ribonuclease H"/>
    <property type="match status" value="1"/>
</dbReference>
<protein>
    <submittedName>
        <fullName evidence="3">IS3 family transposase</fullName>
    </submittedName>
</protein>
<dbReference type="GO" id="GO:0006313">
    <property type="term" value="P:DNA transposition"/>
    <property type="evidence" value="ECO:0007669"/>
    <property type="project" value="InterPro"/>
</dbReference>
<dbReference type="EMBL" id="JAJVKT010000070">
    <property type="protein sequence ID" value="MCE7511406.1"/>
    <property type="molecule type" value="Genomic_DNA"/>
</dbReference>
<evidence type="ECO:0000313" key="4">
    <source>
        <dbReference type="Proteomes" id="UP001107961"/>
    </source>
</evidence>
<dbReference type="InterPro" id="IPR001584">
    <property type="entry name" value="Integrase_cat-core"/>
</dbReference>
<dbReference type="GO" id="GO:0003677">
    <property type="term" value="F:DNA binding"/>
    <property type="evidence" value="ECO:0007669"/>
    <property type="project" value="InterPro"/>
</dbReference>
<dbReference type="PANTHER" id="PTHR46889">
    <property type="entry name" value="TRANSPOSASE INSF FOR INSERTION SEQUENCE IS3B-RELATED"/>
    <property type="match status" value="1"/>
</dbReference>
<dbReference type="InterPro" id="IPR036397">
    <property type="entry name" value="RNaseH_sf"/>
</dbReference>
<gene>
    <name evidence="3" type="ORF">LZG35_22480</name>
</gene>
<dbReference type="AlphaFoldDB" id="A0A9Q3W8V8"/>
<comment type="similarity">
    <text evidence="1">Belongs to the transposase 8 family.</text>
</comment>
<dbReference type="SUPFAM" id="SSF53098">
    <property type="entry name" value="Ribonuclease H-like"/>
    <property type="match status" value="1"/>
</dbReference>